<evidence type="ECO:0000313" key="1">
    <source>
        <dbReference type="EMBL" id="MBA2951441.1"/>
    </source>
</evidence>
<dbReference type="Proteomes" id="UP000545761">
    <property type="component" value="Unassembled WGS sequence"/>
</dbReference>
<sequence length="97" mass="10087">MCRSGCPTQDHASWGACARAANLKVAYCGIGGGDATAQKRWDSELELYRQARKQGVQPDGTKLNQITAALKASDAAGAAYGKDFNKATPMPAGAEAV</sequence>
<dbReference type="EMBL" id="JACEHE010000046">
    <property type="protein sequence ID" value="MBA2951441.1"/>
    <property type="molecule type" value="Genomic_DNA"/>
</dbReference>
<proteinExistence type="predicted"/>
<comment type="caution">
    <text evidence="1">The sequence shown here is derived from an EMBL/GenBank/DDBJ whole genome shotgun (WGS) entry which is preliminary data.</text>
</comment>
<evidence type="ECO:0000313" key="2">
    <source>
        <dbReference type="Proteomes" id="UP000545761"/>
    </source>
</evidence>
<dbReference type="RefSeq" id="WP_181662360.1">
    <property type="nucleotide sequence ID" value="NZ_JACEHE010000046.1"/>
</dbReference>
<protein>
    <submittedName>
        <fullName evidence="1">Uncharacterized protein</fullName>
    </submittedName>
</protein>
<reference evidence="1 2" key="1">
    <citation type="submission" date="2020-07" db="EMBL/GenBank/DDBJ databases">
        <title>Streptomyces isolated from Indian soil.</title>
        <authorList>
            <person name="Mandal S."/>
            <person name="Maiti P.K."/>
        </authorList>
    </citation>
    <scope>NUCLEOTIDE SEQUENCE [LARGE SCALE GENOMIC DNA]</scope>
    <source>
        <strain evidence="1 2">PSKA28</strain>
    </source>
</reference>
<accession>A0A7W0IDV6</accession>
<gene>
    <name evidence="1" type="ORF">H1D24_38270</name>
</gene>
<name>A0A7W0IDV6_9ACTN</name>
<dbReference type="AlphaFoldDB" id="A0A7W0IDV6"/>
<organism evidence="1 2">
    <name type="scientific">Streptomyces himalayensis subsp. himalayensis</name>
    <dbReference type="NCBI Taxonomy" id="2756131"/>
    <lineage>
        <taxon>Bacteria</taxon>
        <taxon>Bacillati</taxon>
        <taxon>Actinomycetota</taxon>
        <taxon>Actinomycetes</taxon>
        <taxon>Kitasatosporales</taxon>
        <taxon>Streptomycetaceae</taxon>
        <taxon>Streptomyces</taxon>
        <taxon>Streptomyces himalayensis</taxon>
    </lineage>
</organism>